<keyword evidence="2" id="KW-1185">Reference proteome</keyword>
<evidence type="ECO:0000313" key="1">
    <source>
        <dbReference type="EMBL" id="TGY95619.1"/>
    </source>
</evidence>
<gene>
    <name evidence="1" type="ORF">E5329_13640</name>
</gene>
<protein>
    <submittedName>
        <fullName evidence="1">Uncharacterized protein</fullName>
    </submittedName>
</protein>
<proteinExistence type="predicted"/>
<accession>A0AC61RUP7</accession>
<dbReference type="Proteomes" id="UP000304953">
    <property type="component" value="Unassembled WGS sequence"/>
</dbReference>
<reference evidence="1" key="1">
    <citation type="submission" date="2019-04" db="EMBL/GenBank/DDBJ databases">
        <title>Microbes associate with the intestines of laboratory mice.</title>
        <authorList>
            <person name="Navarre W."/>
            <person name="Wong E."/>
            <person name="Huang K."/>
            <person name="Tropini C."/>
            <person name="Ng K."/>
            <person name="Yu B."/>
        </authorList>
    </citation>
    <scope>NUCLEOTIDE SEQUENCE</scope>
    <source>
        <strain evidence="1">NM01_1-7b</strain>
    </source>
</reference>
<comment type="caution">
    <text evidence="1">The sequence shown here is derived from an EMBL/GenBank/DDBJ whole genome shotgun (WGS) entry which is preliminary data.</text>
</comment>
<name>A0AC61RUP7_9FIRM</name>
<sequence>MGLLDGFTGDGTVDMKYMEFYKLMREAAKAELMENAARCNVPHEYIREMLTGKMEAPEILPETEVHPDYEIESMITSARRFLRMLPDEERLEKGVETLKNIVELAERERLNEIILDNAEKLKAREAAGEKRVPETWSCETCFHYRKGKKLPICGGCEDGSRYTPMDAGQQDQDTDGEREDGSHGNE</sequence>
<organism evidence="1 2">
    <name type="scientific">Petralouisia muris</name>
    <dbReference type="NCBI Taxonomy" id="3032872"/>
    <lineage>
        <taxon>Bacteria</taxon>
        <taxon>Bacillati</taxon>
        <taxon>Bacillota</taxon>
        <taxon>Clostridia</taxon>
        <taxon>Lachnospirales</taxon>
        <taxon>Lachnospiraceae</taxon>
        <taxon>Petralouisia</taxon>
    </lineage>
</organism>
<dbReference type="EMBL" id="SRYA01000026">
    <property type="protein sequence ID" value="TGY95619.1"/>
    <property type="molecule type" value="Genomic_DNA"/>
</dbReference>
<evidence type="ECO:0000313" key="2">
    <source>
        <dbReference type="Proteomes" id="UP000304953"/>
    </source>
</evidence>